<dbReference type="InterPro" id="IPR050482">
    <property type="entry name" value="Sensor_HK_TwoCompSys"/>
</dbReference>
<comment type="subcellular location">
    <subcellularLocation>
        <location evidence="2">Membrane</location>
    </subcellularLocation>
</comment>
<dbReference type="Pfam" id="PF07730">
    <property type="entry name" value="HisKA_3"/>
    <property type="match status" value="1"/>
</dbReference>
<dbReference type="CDD" id="cd06225">
    <property type="entry name" value="HAMP"/>
    <property type="match status" value="1"/>
</dbReference>
<keyword evidence="9" id="KW-0812">Transmembrane</keyword>
<dbReference type="InterPro" id="IPR003594">
    <property type="entry name" value="HATPase_dom"/>
</dbReference>
<evidence type="ECO:0000256" key="7">
    <source>
        <dbReference type="ARBA" id="ARBA00023012"/>
    </source>
</evidence>
<accession>A0A3D9Z1K5</accession>
<dbReference type="PROSITE" id="PS50885">
    <property type="entry name" value="HAMP"/>
    <property type="match status" value="1"/>
</dbReference>
<dbReference type="PROSITE" id="PS51257">
    <property type="entry name" value="PROKAR_LIPOPROTEIN"/>
    <property type="match status" value="1"/>
</dbReference>
<evidence type="ECO:0000256" key="9">
    <source>
        <dbReference type="SAM" id="Phobius"/>
    </source>
</evidence>
<sequence length="448" mass="49296">MSLRLRLIASIAGVLAFTLIVGCLLIYFDAVQKVDTEMQAAVSVGIHTVQNATDDAEEAVNPLRQLELLIQDFDGNRHLQAFLMDERGLPIAKSTLLIPTEPSPFWFNHLLARDPYIVRLALPAPFAKYGTILLVSDSHNEIDEAWSDFQLTLGILALFCILVLLLVYFTLGRPLALLQKMTAAFRQIGRGDYSPRIEERGAPEIVDLSRCFNDMVVRLDDTEQQNAKLQQQLTNVQEEERADLARDLHDEIGPLLFALNIDVSTLQRQGAASTAPASARLEAIASTVSEIQRHVRSMLGKLRPAVLLDLGLDQAVGNLVQFWSRRRPDVDITVDLDCESFGERLDATVYRIFQEGLNNALRHGNPTSIALRANIDEENQLVVVVSDNGSGFSAGHRRAGYGLIGMRERIDALGGSLAVSNRSEGEGAEILAKLPIDALELAASETVP</sequence>
<dbReference type="Proteomes" id="UP000256900">
    <property type="component" value="Unassembled WGS sequence"/>
</dbReference>
<keyword evidence="5" id="KW-0808">Transferase</keyword>
<dbReference type="PROSITE" id="PS50109">
    <property type="entry name" value="HIS_KIN"/>
    <property type="match status" value="1"/>
</dbReference>
<dbReference type="InterPro" id="IPR036890">
    <property type="entry name" value="HATPase_C_sf"/>
</dbReference>
<evidence type="ECO:0000256" key="3">
    <source>
        <dbReference type="ARBA" id="ARBA00012438"/>
    </source>
</evidence>
<comment type="catalytic activity">
    <reaction evidence="1">
        <text>ATP + protein L-histidine = ADP + protein N-phospho-L-histidine.</text>
        <dbReference type="EC" id="2.7.13.3"/>
    </reaction>
</comment>
<dbReference type="Gene3D" id="3.30.565.10">
    <property type="entry name" value="Histidine kinase-like ATPase, C-terminal domain"/>
    <property type="match status" value="1"/>
</dbReference>
<dbReference type="CDD" id="cd16917">
    <property type="entry name" value="HATPase_UhpB-NarQ-NarX-like"/>
    <property type="match status" value="1"/>
</dbReference>
<dbReference type="Gene3D" id="6.10.340.10">
    <property type="match status" value="1"/>
</dbReference>
<evidence type="ECO:0000313" key="13">
    <source>
        <dbReference type="Proteomes" id="UP000256900"/>
    </source>
</evidence>
<feature type="coiled-coil region" evidence="8">
    <location>
        <begin position="212"/>
        <end position="242"/>
    </location>
</feature>
<feature type="domain" description="HAMP" evidence="11">
    <location>
        <begin position="178"/>
        <end position="224"/>
    </location>
</feature>
<feature type="transmembrane region" description="Helical" evidence="9">
    <location>
        <begin position="149"/>
        <end position="171"/>
    </location>
</feature>
<dbReference type="InterPro" id="IPR005467">
    <property type="entry name" value="His_kinase_dom"/>
</dbReference>
<dbReference type="EMBL" id="QUMO01000001">
    <property type="protein sequence ID" value="REF88951.1"/>
    <property type="molecule type" value="Genomic_DNA"/>
</dbReference>
<keyword evidence="7" id="KW-0902">Two-component regulatory system</keyword>
<dbReference type="PANTHER" id="PTHR24421">
    <property type="entry name" value="NITRATE/NITRITE SENSOR PROTEIN NARX-RELATED"/>
    <property type="match status" value="1"/>
</dbReference>
<keyword evidence="9" id="KW-1133">Transmembrane helix</keyword>
<protein>
    <recommendedName>
        <fullName evidence="3">histidine kinase</fullName>
        <ecNumber evidence="3">2.7.13.3</ecNumber>
    </recommendedName>
</protein>
<reference evidence="12 13" key="1">
    <citation type="submission" date="2018-08" db="EMBL/GenBank/DDBJ databases">
        <title>Genomic Encyclopedia of Type Strains, Phase IV (KMG-IV): sequencing the most valuable type-strain genomes for metagenomic binning, comparative biology and taxonomic classification.</title>
        <authorList>
            <person name="Goeker M."/>
        </authorList>
    </citation>
    <scope>NUCLEOTIDE SEQUENCE [LARGE SCALE GENOMIC DNA]</scope>
    <source>
        <strain evidence="12 13">BW863</strain>
    </source>
</reference>
<dbReference type="RefSeq" id="WP_115834786.1">
    <property type="nucleotide sequence ID" value="NZ_CP025086.1"/>
</dbReference>
<dbReference type="Gene3D" id="1.20.5.1930">
    <property type="match status" value="1"/>
</dbReference>
<dbReference type="SMART" id="SM00387">
    <property type="entry name" value="HATPase_c"/>
    <property type="match status" value="1"/>
</dbReference>
<dbReference type="InterPro" id="IPR011712">
    <property type="entry name" value="Sig_transdc_His_kin_sub3_dim/P"/>
</dbReference>
<evidence type="ECO:0000256" key="4">
    <source>
        <dbReference type="ARBA" id="ARBA00022553"/>
    </source>
</evidence>
<evidence type="ECO:0000256" key="5">
    <source>
        <dbReference type="ARBA" id="ARBA00022679"/>
    </source>
</evidence>
<dbReference type="GO" id="GO:0046983">
    <property type="term" value="F:protein dimerization activity"/>
    <property type="evidence" value="ECO:0007669"/>
    <property type="project" value="InterPro"/>
</dbReference>
<keyword evidence="6 12" id="KW-0418">Kinase</keyword>
<dbReference type="GO" id="GO:0016020">
    <property type="term" value="C:membrane"/>
    <property type="evidence" value="ECO:0007669"/>
    <property type="project" value="UniProtKB-SubCell"/>
</dbReference>
<feature type="transmembrane region" description="Helical" evidence="9">
    <location>
        <begin position="7"/>
        <end position="28"/>
    </location>
</feature>
<dbReference type="Pfam" id="PF00672">
    <property type="entry name" value="HAMP"/>
    <property type="match status" value="1"/>
</dbReference>
<proteinExistence type="predicted"/>
<keyword evidence="9" id="KW-0472">Membrane</keyword>
<name>A0A3D9Z1K5_9HYPH</name>
<evidence type="ECO:0000259" key="10">
    <source>
        <dbReference type="PROSITE" id="PS50109"/>
    </source>
</evidence>
<evidence type="ECO:0000256" key="1">
    <source>
        <dbReference type="ARBA" id="ARBA00000085"/>
    </source>
</evidence>
<dbReference type="Pfam" id="PF02518">
    <property type="entry name" value="HATPase_c"/>
    <property type="match status" value="1"/>
</dbReference>
<evidence type="ECO:0000313" key="12">
    <source>
        <dbReference type="EMBL" id="REF88951.1"/>
    </source>
</evidence>
<keyword evidence="13" id="KW-1185">Reference proteome</keyword>
<evidence type="ECO:0000259" key="11">
    <source>
        <dbReference type="PROSITE" id="PS50885"/>
    </source>
</evidence>
<feature type="domain" description="Histidine kinase" evidence="10">
    <location>
        <begin position="243"/>
        <end position="438"/>
    </location>
</feature>
<keyword evidence="4" id="KW-0597">Phosphoprotein</keyword>
<dbReference type="OrthoDB" id="9797605at2"/>
<dbReference type="InterPro" id="IPR003660">
    <property type="entry name" value="HAMP_dom"/>
</dbReference>
<dbReference type="EC" id="2.7.13.3" evidence="3"/>
<dbReference type="SMART" id="SM00304">
    <property type="entry name" value="HAMP"/>
    <property type="match status" value="1"/>
</dbReference>
<dbReference type="SUPFAM" id="SSF55874">
    <property type="entry name" value="ATPase domain of HSP90 chaperone/DNA topoisomerase II/histidine kinase"/>
    <property type="match status" value="1"/>
</dbReference>
<dbReference type="PANTHER" id="PTHR24421:SF58">
    <property type="entry name" value="SIGNAL TRANSDUCTION HISTIDINE-PROTEIN KINASE_PHOSPHATASE UHPB"/>
    <property type="match status" value="1"/>
</dbReference>
<gene>
    <name evidence="12" type="ORF">DES32_0162</name>
</gene>
<evidence type="ECO:0000256" key="6">
    <source>
        <dbReference type="ARBA" id="ARBA00022777"/>
    </source>
</evidence>
<dbReference type="AlphaFoldDB" id="A0A3D9Z1K5"/>
<keyword evidence="8" id="KW-0175">Coiled coil</keyword>
<comment type="caution">
    <text evidence="12">The sequence shown here is derived from an EMBL/GenBank/DDBJ whole genome shotgun (WGS) entry which is preliminary data.</text>
</comment>
<evidence type="ECO:0000256" key="8">
    <source>
        <dbReference type="SAM" id="Coils"/>
    </source>
</evidence>
<dbReference type="GO" id="GO:0000155">
    <property type="term" value="F:phosphorelay sensor kinase activity"/>
    <property type="evidence" value="ECO:0007669"/>
    <property type="project" value="InterPro"/>
</dbReference>
<organism evidence="12 13">
    <name type="scientific">Methylovirgula ligni</name>
    <dbReference type="NCBI Taxonomy" id="569860"/>
    <lineage>
        <taxon>Bacteria</taxon>
        <taxon>Pseudomonadati</taxon>
        <taxon>Pseudomonadota</taxon>
        <taxon>Alphaproteobacteria</taxon>
        <taxon>Hyphomicrobiales</taxon>
        <taxon>Beijerinckiaceae</taxon>
        <taxon>Methylovirgula</taxon>
    </lineage>
</organism>
<evidence type="ECO:0000256" key="2">
    <source>
        <dbReference type="ARBA" id="ARBA00004370"/>
    </source>
</evidence>